<name>A0A2U3Q3K9_9BRAD</name>
<sequence length="77" mass="8388">MIETNTMRTAPRLTKPAGADLDTIYVSCEAPAMAAIDPFRARARQQQGWRFQAIPSSHACMATAPELTGKTLERAVP</sequence>
<reference evidence="1 2" key="1">
    <citation type="submission" date="2018-03" db="EMBL/GenBank/DDBJ databases">
        <authorList>
            <person name="Gully D."/>
        </authorList>
    </citation>
    <scope>NUCLEOTIDE SEQUENCE [LARGE SCALE GENOMIC DNA]</scope>
    <source>
        <strain evidence="1">ORS3257</strain>
    </source>
</reference>
<proteinExistence type="predicted"/>
<dbReference type="RefSeq" id="WP_122403659.1">
    <property type="nucleotide sequence ID" value="NZ_LS398110.1"/>
</dbReference>
<accession>A0A2U3Q3K9</accession>
<dbReference type="KEGG" id="bvz:BRAD3257_5029"/>
<dbReference type="Proteomes" id="UP000246085">
    <property type="component" value="Chromosome BRAD3257"/>
</dbReference>
<organism evidence="1 2">
    <name type="scientific">Bradyrhizobium vignae</name>
    <dbReference type="NCBI Taxonomy" id="1549949"/>
    <lineage>
        <taxon>Bacteria</taxon>
        <taxon>Pseudomonadati</taxon>
        <taxon>Pseudomonadota</taxon>
        <taxon>Alphaproteobacteria</taxon>
        <taxon>Hyphomicrobiales</taxon>
        <taxon>Nitrobacteraceae</taxon>
        <taxon>Bradyrhizobium</taxon>
    </lineage>
</organism>
<protein>
    <submittedName>
        <fullName evidence="1">Uncharacterized protein</fullName>
    </submittedName>
</protein>
<dbReference type="AlphaFoldDB" id="A0A2U3Q3K9"/>
<gene>
    <name evidence="1" type="ORF">BRAD3257_5029</name>
</gene>
<dbReference type="EMBL" id="LS398110">
    <property type="protein sequence ID" value="SPP95990.1"/>
    <property type="molecule type" value="Genomic_DNA"/>
</dbReference>
<evidence type="ECO:0000313" key="1">
    <source>
        <dbReference type="EMBL" id="SPP95990.1"/>
    </source>
</evidence>
<evidence type="ECO:0000313" key="2">
    <source>
        <dbReference type="Proteomes" id="UP000246085"/>
    </source>
</evidence>